<comment type="caution">
    <text evidence="4">The sequence shown here is derived from an EMBL/GenBank/DDBJ whole genome shotgun (WGS) entry which is preliminary data.</text>
</comment>
<dbReference type="PANTHER" id="PTHR17224:SF1">
    <property type="entry name" value="PEPTIDYL-TRNA HYDROLASE"/>
    <property type="match status" value="1"/>
</dbReference>
<accession>A0A2H0UQ72</accession>
<dbReference type="AlphaFoldDB" id="A0A2H0UQ72"/>
<keyword evidence="3" id="KW-0694">RNA-binding</keyword>
<dbReference type="Pfam" id="PF01195">
    <property type="entry name" value="Pept_tRNA_hydro"/>
    <property type="match status" value="1"/>
</dbReference>
<name>A0A2H0UQ72_9BACT</name>
<dbReference type="EMBL" id="PFBB01000017">
    <property type="protein sequence ID" value="PIR88540.1"/>
    <property type="molecule type" value="Genomic_DNA"/>
</dbReference>
<protein>
    <recommendedName>
        <fullName evidence="6">Aminoacyl-tRNA hydrolase</fullName>
    </recommendedName>
</protein>
<sequence>MVIKAIIGIGNPGPKYERTFHNAGMVVANKIEKLAQESLPGVQFLYSDKFMNQSGPAVKDLLKNKNFDIQNCIICHDDSDLSLGTFKLSRDRSGAGHRGAESIIASFGTQDFWRLRIGIRNPKEKIRQKAEDFVLKHFGFFANRAFSKVAEQALVEIERIVG</sequence>
<evidence type="ECO:0000256" key="1">
    <source>
        <dbReference type="ARBA" id="ARBA00022555"/>
    </source>
</evidence>
<evidence type="ECO:0008006" key="6">
    <source>
        <dbReference type="Google" id="ProtNLM"/>
    </source>
</evidence>
<gene>
    <name evidence="4" type="ORF">COU09_01675</name>
</gene>
<organism evidence="4 5">
    <name type="scientific">Candidatus Harrisonbacteria bacterium CG10_big_fil_rev_8_21_14_0_10_44_23</name>
    <dbReference type="NCBI Taxonomy" id="1974585"/>
    <lineage>
        <taxon>Bacteria</taxon>
        <taxon>Candidatus Harrisoniibacteriota</taxon>
    </lineage>
</organism>
<evidence type="ECO:0000256" key="3">
    <source>
        <dbReference type="ARBA" id="ARBA00022884"/>
    </source>
</evidence>
<reference evidence="5" key="1">
    <citation type="submission" date="2017-09" db="EMBL/GenBank/DDBJ databases">
        <title>Depth-based differentiation of microbial function through sediment-hosted aquifers and enrichment of novel symbionts in the deep terrestrial subsurface.</title>
        <authorList>
            <person name="Probst A.J."/>
            <person name="Ladd B."/>
            <person name="Jarett J.K."/>
            <person name="Geller-Mcgrath D.E."/>
            <person name="Sieber C.M.K."/>
            <person name="Emerson J.B."/>
            <person name="Anantharaman K."/>
            <person name="Thomas B.C."/>
            <person name="Malmstrom R."/>
            <person name="Stieglmeier M."/>
            <person name="Klingl A."/>
            <person name="Woyke T."/>
            <person name="Ryan C.M."/>
            <person name="Banfield J.F."/>
        </authorList>
    </citation>
    <scope>NUCLEOTIDE SEQUENCE [LARGE SCALE GENOMIC DNA]</scope>
</reference>
<evidence type="ECO:0000313" key="5">
    <source>
        <dbReference type="Proteomes" id="UP000229615"/>
    </source>
</evidence>
<dbReference type="GO" id="GO:0004045">
    <property type="term" value="F:peptidyl-tRNA hydrolase activity"/>
    <property type="evidence" value="ECO:0007669"/>
    <property type="project" value="InterPro"/>
</dbReference>
<evidence type="ECO:0000256" key="2">
    <source>
        <dbReference type="ARBA" id="ARBA00022801"/>
    </source>
</evidence>
<evidence type="ECO:0000313" key="4">
    <source>
        <dbReference type="EMBL" id="PIR88540.1"/>
    </source>
</evidence>
<dbReference type="PANTHER" id="PTHR17224">
    <property type="entry name" value="PEPTIDYL-TRNA HYDROLASE"/>
    <property type="match status" value="1"/>
</dbReference>
<proteinExistence type="predicted"/>
<dbReference type="Gene3D" id="3.40.50.1470">
    <property type="entry name" value="Peptidyl-tRNA hydrolase"/>
    <property type="match status" value="1"/>
</dbReference>
<dbReference type="Proteomes" id="UP000229615">
    <property type="component" value="Unassembled WGS sequence"/>
</dbReference>
<dbReference type="GO" id="GO:0000049">
    <property type="term" value="F:tRNA binding"/>
    <property type="evidence" value="ECO:0007669"/>
    <property type="project" value="UniProtKB-KW"/>
</dbReference>
<keyword evidence="1" id="KW-0820">tRNA-binding</keyword>
<keyword evidence="2" id="KW-0378">Hydrolase</keyword>
<dbReference type="InterPro" id="IPR001328">
    <property type="entry name" value="Pept_tRNA_hydro"/>
</dbReference>
<dbReference type="InterPro" id="IPR036416">
    <property type="entry name" value="Pept_tRNA_hydro_sf"/>
</dbReference>
<dbReference type="SUPFAM" id="SSF53178">
    <property type="entry name" value="Peptidyl-tRNA hydrolase-like"/>
    <property type="match status" value="1"/>
</dbReference>
<dbReference type="NCBIfam" id="TIGR00447">
    <property type="entry name" value="pth"/>
    <property type="match status" value="1"/>
</dbReference>